<organism evidence="1 2">
    <name type="scientific">Portunus trituberculatus</name>
    <name type="common">Swimming crab</name>
    <name type="synonym">Neptunus trituberculatus</name>
    <dbReference type="NCBI Taxonomy" id="210409"/>
    <lineage>
        <taxon>Eukaryota</taxon>
        <taxon>Metazoa</taxon>
        <taxon>Ecdysozoa</taxon>
        <taxon>Arthropoda</taxon>
        <taxon>Crustacea</taxon>
        <taxon>Multicrustacea</taxon>
        <taxon>Malacostraca</taxon>
        <taxon>Eumalacostraca</taxon>
        <taxon>Eucarida</taxon>
        <taxon>Decapoda</taxon>
        <taxon>Pleocyemata</taxon>
        <taxon>Brachyura</taxon>
        <taxon>Eubrachyura</taxon>
        <taxon>Portunoidea</taxon>
        <taxon>Portunidae</taxon>
        <taxon>Portuninae</taxon>
        <taxon>Portunus</taxon>
    </lineage>
</organism>
<dbReference type="AlphaFoldDB" id="A0A5B7JW63"/>
<reference evidence="1 2" key="1">
    <citation type="submission" date="2019-05" db="EMBL/GenBank/DDBJ databases">
        <title>Another draft genome of Portunus trituberculatus and its Hox gene families provides insights of decapod evolution.</title>
        <authorList>
            <person name="Jeong J.-H."/>
            <person name="Song I."/>
            <person name="Kim S."/>
            <person name="Choi T."/>
            <person name="Kim D."/>
            <person name="Ryu S."/>
            <person name="Kim W."/>
        </authorList>
    </citation>
    <scope>NUCLEOTIDE SEQUENCE [LARGE SCALE GENOMIC DNA]</scope>
    <source>
        <tissue evidence="1">Muscle</tissue>
    </source>
</reference>
<comment type="caution">
    <text evidence="1">The sequence shown here is derived from an EMBL/GenBank/DDBJ whole genome shotgun (WGS) entry which is preliminary data.</text>
</comment>
<dbReference type="EMBL" id="VSRR010114536">
    <property type="protein sequence ID" value="MPC98546.1"/>
    <property type="molecule type" value="Genomic_DNA"/>
</dbReference>
<name>A0A5B7JW63_PORTR</name>
<proteinExistence type="predicted"/>
<gene>
    <name evidence="1" type="ORF">E2C01_093919</name>
</gene>
<protein>
    <submittedName>
        <fullName evidence="1">Uncharacterized protein</fullName>
    </submittedName>
</protein>
<dbReference type="Proteomes" id="UP000324222">
    <property type="component" value="Unassembled WGS sequence"/>
</dbReference>
<accession>A0A5B7JW63</accession>
<evidence type="ECO:0000313" key="1">
    <source>
        <dbReference type="EMBL" id="MPC98546.1"/>
    </source>
</evidence>
<evidence type="ECO:0000313" key="2">
    <source>
        <dbReference type="Proteomes" id="UP000324222"/>
    </source>
</evidence>
<keyword evidence="2" id="KW-1185">Reference proteome</keyword>
<sequence>MLAPVCPQWCRGGECVPWGKEGPKEVVAGGWGAWEHGECRSGCVEGGTGKGTIRLCGTGN</sequence>
<dbReference type="OrthoDB" id="9942326at2759"/>